<dbReference type="Pfam" id="PF09136">
    <property type="entry name" value="Glucodextran_B"/>
    <property type="match status" value="1"/>
</dbReference>
<comment type="caution">
    <text evidence="1">The sequence shown here is derived from an EMBL/GenBank/DDBJ whole genome shotgun (WGS) entry which is preliminary data.</text>
</comment>
<accession>A0A2M7U1I7</accession>
<dbReference type="EMBL" id="PFOB01000008">
    <property type="protein sequence ID" value="PIZ63930.1"/>
    <property type="molecule type" value="Genomic_DNA"/>
</dbReference>
<dbReference type="InterPro" id="IPR013783">
    <property type="entry name" value="Ig-like_fold"/>
</dbReference>
<dbReference type="Proteomes" id="UP000228503">
    <property type="component" value="Unassembled WGS sequence"/>
</dbReference>
<dbReference type="Gene3D" id="2.60.40.10">
    <property type="entry name" value="Immunoglobulins"/>
    <property type="match status" value="2"/>
</dbReference>
<evidence type="ECO:0008006" key="3">
    <source>
        <dbReference type="Google" id="ProtNLM"/>
    </source>
</evidence>
<evidence type="ECO:0000313" key="2">
    <source>
        <dbReference type="Proteomes" id="UP000228503"/>
    </source>
</evidence>
<gene>
    <name evidence="1" type="ORF">COY16_00580</name>
</gene>
<sequence>MTVLLISIIILIGFDSIINSALLFTNLFRSDTKINNVETEEVFYGSVSIDTPSVATNSASIIVSGQATGFDSVDYYLNNVKSESSSLDKSTVFSSEIGKLKIGENILYAVARTKDGNNSKKTEKFTVIYKRDAPSLQIDKPKNEEIVHSQEVEISGTTDRNTTIHLNNAPIVVDLKGDFVTSTKLKEGDNTLNFKATDVAGNTSEKSIHIVYQSEE</sequence>
<name>A0A2M7U1I7_9BACT</name>
<evidence type="ECO:0000313" key="1">
    <source>
        <dbReference type="EMBL" id="PIZ63930.1"/>
    </source>
</evidence>
<dbReference type="AlphaFoldDB" id="A0A2M7U1I7"/>
<reference evidence="2" key="1">
    <citation type="submission" date="2017-09" db="EMBL/GenBank/DDBJ databases">
        <title>Depth-based differentiation of microbial function through sediment-hosted aquifers and enrichment of novel symbionts in the deep terrestrial subsurface.</title>
        <authorList>
            <person name="Probst A.J."/>
            <person name="Ladd B."/>
            <person name="Jarett J.K."/>
            <person name="Geller-Mcgrath D.E."/>
            <person name="Sieber C.M.K."/>
            <person name="Emerson J.B."/>
            <person name="Anantharaman K."/>
            <person name="Thomas B.C."/>
            <person name="Malmstrom R."/>
            <person name="Stieglmeier M."/>
            <person name="Klingl A."/>
            <person name="Woyke T."/>
            <person name="Ryan C.M."/>
            <person name="Banfield J.F."/>
        </authorList>
    </citation>
    <scope>NUCLEOTIDE SEQUENCE [LARGE SCALE GENOMIC DNA]</scope>
</reference>
<organism evidence="1 2">
    <name type="scientific">Candidatus Roizmanbacteria bacterium CG_4_10_14_0_2_um_filter_39_13</name>
    <dbReference type="NCBI Taxonomy" id="1974825"/>
    <lineage>
        <taxon>Bacteria</taxon>
        <taxon>Candidatus Roizmaniibacteriota</taxon>
    </lineage>
</organism>
<protein>
    <recommendedName>
        <fullName evidence="3">Bacterial Ig-like domain-containing protein</fullName>
    </recommendedName>
</protein>
<proteinExistence type="predicted"/>